<dbReference type="GO" id="GO:0005615">
    <property type="term" value="C:extracellular space"/>
    <property type="evidence" value="ECO:0007669"/>
    <property type="project" value="TreeGrafter"/>
</dbReference>
<dbReference type="OrthoDB" id="4473401at2759"/>
<reference evidence="7" key="1">
    <citation type="submission" date="2020-07" db="EMBL/GenBank/DDBJ databases">
        <title>Multicomponent nature underlies the extraordinary mechanical properties of spider dragline silk.</title>
        <authorList>
            <person name="Kono N."/>
            <person name="Nakamura H."/>
            <person name="Mori M."/>
            <person name="Yoshida Y."/>
            <person name="Ohtoshi R."/>
            <person name="Malay A.D."/>
            <person name="Moran D.A.P."/>
            <person name="Tomita M."/>
            <person name="Numata K."/>
            <person name="Arakawa K."/>
        </authorList>
    </citation>
    <scope>NUCLEOTIDE SEQUENCE</scope>
</reference>
<comment type="caution">
    <text evidence="7">The sequence shown here is derived from an EMBL/GenBank/DDBJ whole genome shotgun (WGS) entry which is preliminary data.</text>
</comment>
<name>A0A8X6JJ68_TRICU</name>
<evidence type="ECO:0000256" key="3">
    <source>
        <dbReference type="ARBA" id="ARBA00022900"/>
    </source>
</evidence>
<keyword evidence="2" id="KW-0732">Signal</keyword>
<dbReference type="PRINTS" id="PR00759">
    <property type="entry name" value="BASICPTASE"/>
</dbReference>
<feature type="compositionally biased region" description="Acidic residues" evidence="5">
    <location>
        <begin position="123"/>
        <end position="135"/>
    </location>
</feature>
<dbReference type="PANTHER" id="PTHR10083">
    <property type="entry name" value="KUNITZ-TYPE PROTEASE INHIBITOR-RELATED"/>
    <property type="match status" value="1"/>
</dbReference>
<dbReference type="InterPro" id="IPR020901">
    <property type="entry name" value="Prtase_inh_Kunz-CS"/>
</dbReference>
<dbReference type="Gene3D" id="4.10.410.10">
    <property type="entry name" value="Pancreatic trypsin inhibitor Kunitz domain"/>
    <property type="match status" value="1"/>
</dbReference>
<keyword evidence="8" id="KW-1185">Reference proteome</keyword>
<feature type="compositionally biased region" description="Acidic residues" evidence="5">
    <location>
        <begin position="49"/>
        <end position="116"/>
    </location>
</feature>
<evidence type="ECO:0000256" key="1">
    <source>
        <dbReference type="ARBA" id="ARBA00022690"/>
    </source>
</evidence>
<evidence type="ECO:0000313" key="8">
    <source>
        <dbReference type="Proteomes" id="UP000887116"/>
    </source>
</evidence>
<evidence type="ECO:0000259" key="6">
    <source>
        <dbReference type="PROSITE" id="PS50279"/>
    </source>
</evidence>
<proteinExistence type="predicted"/>
<dbReference type="PROSITE" id="PS00280">
    <property type="entry name" value="BPTI_KUNITZ_1"/>
    <property type="match status" value="1"/>
</dbReference>
<keyword evidence="1" id="KW-0646">Protease inhibitor</keyword>
<dbReference type="PROSITE" id="PS50279">
    <property type="entry name" value="BPTI_KUNITZ_2"/>
    <property type="match status" value="1"/>
</dbReference>
<organism evidence="7 8">
    <name type="scientific">Trichonephila clavata</name>
    <name type="common">Joro spider</name>
    <name type="synonym">Nephila clavata</name>
    <dbReference type="NCBI Taxonomy" id="2740835"/>
    <lineage>
        <taxon>Eukaryota</taxon>
        <taxon>Metazoa</taxon>
        <taxon>Ecdysozoa</taxon>
        <taxon>Arthropoda</taxon>
        <taxon>Chelicerata</taxon>
        <taxon>Arachnida</taxon>
        <taxon>Araneae</taxon>
        <taxon>Araneomorphae</taxon>
        <taxon>Entelegynae</taxon>
        <taxon>Araneoidea</taxon>
        <taxon>Nephilidae</taxon>
        <taxon>Trichonephila</taxon>
    </lineage>
</organism>
<dbReference type="SMART" id="SM00131">
    <property type="entry name" value="KU"/>
    <property type="match status" value="1"/>
</dbReference>
<evidence type="ECO:0000256" key="2">
    <source>
        <dbReference type="ARBA" id="ARBA00022729"/>
    </source>
</evidence>
<feature type="domain" description="BPTI/Kunitz inhibitor" evidence="6">
    <location>
        <begin position="1"/>
        <end position="48"/>
    </location>
</feature>
<dbReference type="InterPro" id="IPR036880">
    <property type="entry name" value="Kunitz_BPTI_sf"/>
</dbReference>
<dbReference type="Proteomes" id="UP000887116">
    <property type="component" value="Unassembled WGS sequence"/>
</dbReference>
<dbReference type="CDD" id="cd00109">
    <property type="entry name" value="Kunitz-type"/>
    <property type="match status" value="1"/>
</dbReference>
<dbReference type="InterPro" id="IPR002223">
    <property type="entry name" value="Kunitz_BPTI"/>
</dbReference>
<sequence>MRQGGPCSSNIPMFYYNPQYKMCLQFYYKGCGGNNNRFNSRKECLSQCGEEESEDSNDLEDPEESENSNDLEEPEESENSNDLEEPEESENSNDLEDPEESENSNDLEELEESENSNDLKDSEESEDSNDLEDSEDLRPGPEGIHLMEFSINM</sequence>
<keyword evidence="3" id="KW-0722">Serine protease inhibitor</keyword>
<keyword evidence="4" id="KW-1015">Disulfide bond</keyword>
<feature type="region of interest" description="Disordered" evidence="5">
    <location>
        <begin position="44"/>
        <end position="153"/>
    </location>
</feature>
<dbReference type="GO" id="GO:0004867">
    <property type="term" value="F:serine-type endopeptidase inhibitor activity"/>
    <property type="evidence" value="ECO:0007669"/>
    <property type="project" value="UniProtKB-KW"/>
</dbReference>
<evidence type="ECO:0000313" key="7">
    <source>
        <dbReference type="EMBL" id="GFR27458.1"/>
    </source>
</evidence>
<evidence type="ECO:0000256" key="4">
    <source>
        <dbReference type="ARBA" id="ARBA00023157"/>
    </source>
</evidence>
<dbReference type="EMBL" id="BMAO01008915">
    <property type="protein sequence ID" value="GFR27458.1"/>
    <property type="molecule type" value="Genomic_DNA"/>
</dbReference>
<dbReference type="AlphaFoldDB" id="A0A8X6JJ68"/>
<dbReference type="SUPFAM" id="SSF57362">
    <property type="entry name" value="BPTI-like"/>
    <property type="match status" value="1"/>
</dbReference>
<evidence type="ECO:0000256" key="5">
    <source>
        <dbReference type="SAM" id="MobiDB-lite"/>
    </source>
</evidence>
<gene>
    <name evidence="7" type="ORF">TNCT_30221</name>
</gene>
<accession>A0A8X6JJ68</accession>
<dbReference type="InterPro" id="IPR050098">
    <property type="entry name" value="TFPI/VKTCI-like"/>
</dbReference>
<dbReference type="PANTHER" id="PTHR10083:SF374">
    <property type="entry name" value="BPTI_KUNITZ INHIBITOR DOMAIN-CONTAINING PROTEIN"/>
    <property type="match status" value="1"/>
</dbReference>
<dbReference type="Pfam" id="PF00014">
    <property type="entry name" value="Kunitz_BPTI"/>
    <property type="match status" value="1"/>
</dbReference>
<protein>
    <recommendedName>
        <fullName evidence="6">BPTI/Kunitz inhibitor domain-containing protein</fullName>
    </recommendedName>
</protein>